<dbReference type="EMBL" id="ML978715">
    <property type="protein sequence ID" value="KAF2088948.1"/>
    <property type="molecule type" value="Genomic_DNA"/>
</dbReference>
<evidence type="ECO:0000313" key="3">
    <source>
        <dbReference type="Proteomes" id="UP000799776"/>
    </source>
</evidence>
<evidence type="ECO:0000256" key="1">
    <source>
        <dbReference type="SAM" id="MobiDB-lite"/>
    </source>
</evidence>
<keyword evidence="3" id="KW-1185">Reference proteome</keyword>
<gene>
    <name evidence="2" type="ORF">K490DRAFT_64164</name>
</gene>
<dbReference type="Proteomes" id="UP000799776">
    <property type="component" value="Unassembled WGS sequence"/>
</dbReference>
<reference evidence="2" key="1">
    <citation type="journal article" date="2020" name="Stud. Mycol.">
        <title>101 Dothideomycetes genomes: a test case for predicting lifestyles and emergence of pathogens.</title>
        <authorList>
            <person name="Haridas S."/>
            <person name="Albert R."/>
            <person name="Binder M."/>
            <person name="Bloem J."/>
            <person name="Labutti K."/>
            <person name="Salamov A."/>
            <person name="Andreopoulos B."/>
            <person name="Baker S."/>
            <person name="Barry K."/>
            <person name="Bills G."/>
            <person name="Bluhm B."/>
            <person name="Cannon C."/>
            <person name="Castanera R."/>
            <person name="Culley D."/>
            <person name="Daum C."/>
            <person name="Ezra D."/>
            <person name="Gonzalez J."/>
            <person name="Henrissat B."/>
            <person name="Kuo A."/>
            <person name="Liang C."/>
            <person name="Lipzen A."/>
            <person name="Lutzoni F."/>
            <person name="Magnuson J."/>
            <person name="Mondo S."/>
            <person name="Nolan M."/>
            <person name="Ohm R."/>
            <person name="Pangilinan J."/>
            <person name="Park H.-J."/>
            <person name="Ramirez L."/>
            <person name="Alfaro M."/>
            <person name="Sun H."/>
            <person name="Tritt A."/>
            <person name="Yoshinaga Y."/>
            <person name="Zwiers L.-H."/>
            <person name="Turgeon B."/>
            <person name="Goodwin S."/>
            <person name="Spatafora J."/>
            <person name="Crous P."/>
            <person name="Grigoriev I."/>
        </authorList>
    </citation>
    <scope>NUCLEOTIDE SEQUENCE</scope>
    <source>
        <strain evidence="2">CBS 121410</strain>
    </source>
</reference>
<feature type="region of interest" description="Disordered" evidence="1">
    <location>
        <begin position="54"/>
        <end position="147"/>
    </location>
</feature>
<feature type="compositionally biased region" description="Low complexity" evidence="1">
    <location>
        <begin position="82"/>
        <end position="95"/>
    </location>
</feature>
<sequence>MTVPEVNNSKTGDMKCLEPVSMLPVLKCRLNGPGPNGIFGVWVFWQLVRLSLPQNGPSDRENRRLRGPTNSNPGAHHQNFDTTATTPATSTALSTYRAAKKGNPSANRMRIMESQTRPRDNDNGSETLGGDDGYSCGEEQQTADSTADCDFVARAKRAQKETHEQDGRRIVLTAMTVMTAMTARRP</sequence>
<evidence type="ECO:0000313" key="2">
    <source>
        <dbReference type="EMBL" id="KAF2088948.1"/>
    </source>
</evidence>
<proteinExistence type="predicted"/>
<accession>A0A6A5YB51</accession>
<protein>
    <submittedName>
        <fullName evidence="2">Uncharacterized protein</fullName>
    </submittedName>
</protein>
<organism evidence="2 3">
    <name type="scientific">Saccharata proteae CBS 121410</name>
    <dbReference type="NCBI Taxonomy" id="1314787"/>
    <lineage>
        <taxon>Eukaryota</taxon>
        <taxon>Fungi</taxon>
        <taxon>Dikarya</taxon>
        <taxon>Ascomycota</taxon>
        <taxon>Pezizomycotina</taxon>
        <taxon>Dothideomycetes</taxon>
        <taxon>Dothideomycetes incertae sedis</taxon>
        <taxon>Botryosphaeriales</taxon>
        <taxon>Saccharataceae</taxon>
        <taxon>Saccharata</taxon>
    </lineage>
</organism>
<dbReference type="AlphaFoldDB" id="A0A6A5YB51"/>
<name>A0A6A5YB51_9PEZI</name>